<keyword evidence="2" id="KW-0645">Protease</keyword>
<keyword evidence="6" id="KW-0511">Multifunctional enzyme</keyword>
<evidence type="ECO:0000259" key="12">
    <source>
        <dbReference type="Pfam" id="PF00912"/>
    </source>
</evidence>
<evidence type="ECO:0000256" key="10">
    <source>
        <dbReference type="SAM" id="SignalP"/>
    </source>
</evidence>
<dbReference type="InterPro" id="IPR001264">
    <property type="entry name" value="Glyco_trans_51"/>
</dbReference>
<sequence>MLAGTLVAGLALPAVGALGFSAKSATDSFNGVTDDFTAPVLSQASTIYDANGGVIAKVYSRNRTVVPLSKIAPIMQSALIDIEDNRFYQHGAIDLKGTLRALTSNASDGSSQGGSTLTQQLVKNENVELAGDNISAVRQAQAQTVGRKIQELKVAIKLEETLSKQQILADYLNITFFGQQAYGVEAAAERYFSVHASQLSVTQAALLAGLVQSPTRYDPTEHPVAAKTRRDEVLTAMATYGAITQAQATAAKATPLGLKVSKPNEGCITAGNGQQFFCDYVQHIFLNNPAFGATAQARKALWDKGGLQIHTTIDPKAQTAVEKSVHKHVYSSDKAATAMTIIQPGTGKILAMGQSRNYGTGASASVTTLNYNVDQSMGGGGGFPTGSTFKPVTAAAALENGYGMDTVFPSKYSEPYPAMTDCQDKYHAESSDPPDTNDSHSLVGPFSMPKAMAQSVNTYFVPLEAKVGLCNVVKMAGKLGLGSTARLVAGSTTKLEPLHQVQSLTLGVNNLTPLQMANVYATFAARGTYCSPTAVTSVTTADNKSLPVPSANCHSVMSQTTADSITTMLNGVVQDGTGAPAAFANGRPSAGKTGTTDNHYQVWFVGFTPQMAGATVVSGTAGDINLSNRTIGGVYTGYASGGGTAGPIWHDAMNAALKGVPFANFNLVPLPAPVQTSADKGKDKGKNGGTTAGTTAGNNGGTVAGATTGGNTGGNTGGIGGGNGGVIGGLIGGGNGGGAGGVQPGGH</sequence>
<dbReference type="InterPro" id="IPR012338">
    <property type="entry name" value="Beta-lactam/transpept-like"/>
</dbReference>
<dbReference type="EMBL" id="JBHEZY010000003">
    <property type="protein sequence ID" value="MFC1430977.1"/>
    <property type="molecule type" value="Genomic_DNA"/>
</dbReference>
<dbReference type="EC" id="2.4.-.-" evidence="13"/>
<proteinExistence type="predicted"/>
<feature type="region of interest" description="Disordered" evidence="9">
    <location>
        <begin position="675"/>
        <end position="703"/>
    </location>
</feature>
<dbReference type="Pfam" id="PF00905">
    <property type="entry name" value="Transpeptidase"/>
    <property type="match status" value="1"/>
</dbReference>
<evidence type="ECO:0000256" key="2">
    <source>
        <dbReference type="ARBA" id="ARBA00022670"/>
    </source>
</evidence>
<gene>
    <name evidence="13" type="ORF">ACEZDB_09955</name>
</gene>
<comment type="caution">
    <text evidence="13">The sequence shown here is derived from an EMBL/GenBank/DDBJ whole genome shotgun (WGS) entry which is preliminary data.</text>
</comment>
<evidence type="ECO:0000256" key="3">
    <source>
        <dbReference type="ARBA" id="ARBA00022676"/>
    </source>
</evidence>
<protein>
    <submittedName>
        <fullName evidence="13">Transglycosylase domain-containing protein</fullName>
        <ecNumber evidence="13">2.4.-.-</ecNumber>
    </submittedName>
</protein>
<evidence type="ECO:0000259" key="11">
    <source>
        <dbReference type="Pfam" id="PF00905"/>
    </source>
</evidence>
<comment type="catalytic activity">
    <reaction evidence="8">
        <text>[GlcNAc-(1-&gt;4)-Mur2Ac(oyl-L-Ala-gamma-D-Glu-L-Lys-D-Ala-D-Ala)](n)-di-trans,octa-cis-undecaprenyl diphosphate + beta-D-GlcNAc-(1-&gt;4)-Mur2Ac(oyl-L-Ala-gamma-D-Glu-L-Lys-D-Ala-D-Ala)-di-trans,octa-cis-undecaprenyl diphosphate = [GlcNAc-(1-&gt;4)-Mur2Ac(oyl-L-Ala-gamma-D-Glu-L-Lys-D-Ala-D-Ala)](n+1)-di-trans,octa-cis-undecaprenyl diphosphate + di-trans,octa-cis-undecaprenyl diphosphate + H(+)</text>
        <dbReference type="Rhea" id="RHEA:23708"/>
        <dbReference type="Rhea" id="RHEA-COMP:9602"/>
        <dbReference type="Rhea" id="RHEA-COMP:9603"/>
        <dbReference type="ChEBI" id="CHEBI:15378"/>
        <dbReference type="ChEBI" id="CHEBI:58405"/>
        <dbReference type="ChEBI" id="CHEBI:60033"/>
        <dbReference type="ChEBI" id="CHEBI:78435"/>
        <dbReference type="EC" id="2.4.99.28"/>
    </reaction>
</comment>
<dbReference type="GO" id="GO:0016757">
    <property type="term" value="F:glycosyltransferase activity"/>
    <property type="evidence" value="ECO:0007669"/>
    <property type="project" value="UniProtKB-KW"/>
</dbReference>
<dbReference type="Gene3D" id="1.10.3810.10">
    <property type="entry name" value="Biosynthetic peptidoglycan transglycosylase-like"/>
    <property type="match status" value="1"/>
</dbReference>
<evidence type="ECO:0000256" key="1">
    <source>
        <dbReference type="ARBA" id="ARBA00022645"/>
    </source>
</evidence>
<dbReference type="SUPFAM" id="SSF56601">
    <property type="entry name" value="beta-lactamase/transpeptidase-like"/>
    <property type="match status" value="1"/>
</dbReference>
<reference evidence="13 14" key="1">
    <citation type="submission" date="2024-09" db="EMBL/GenBank/DDBJ databases">
        <authorList>
            <person name="Lee S.D."/>
        </authorList>
    </citation>
    <scope>NUCLEOTIDE SEQUENCE [LARGE SCALE GENOMIC DNA]</scope>
    <source>
        <strain evidence="13 14">N1-3</strain>
    </source>
</reference>
<dbReference type="SUPFAM" id="SSF53955">
    <property type="entry name" value="Lysozyme-like"/>
    <property type="match status" value="1"/>
</dbReference>
<keyword evidence="10" id="KW-0732">Signal</keyword>
<evidence type="ECO:0000256" key="9">
    <source>
        <dbReference type="SAM" id="MobiDB-lite"/>
    </source>
</evidence>
<evidence type="ECO:0000256" key="6">
    <source>
        <dbReference type="ARBA" id="ARBA00023268"/>
    </source>
</evidence>
<keyword evidence="1" id="KW-0121">Carboxypeptidase</keyword>
<evidence type="ECO:0000256" key="7">
    <source>
        <dbReference type="ARBA" id="ARBA00034000"/>
    </source>
</evidence>
<dbReference type="InterPro" id="IPR001460">
    <property type="entry name" value="PCN-bd_Tpept"/>
</dbReference>
<keyword evidence="3 13" id="KW-0328">Glycosyltransferase</keyword>
<organism evidence="13 14">
    <name type="scientific">Streptacidiphilus alkalitolerans</name>
    <dbReference type="NCBI Taxonomy" id="3342712"/>
    <lineage>
        <taxon>Bacteria</taxon>
        <taxon>Bacillati</taxon>
        <taxon>Actinomycetota</taxon>
        <taxon>Actinomycetes</taxon>
        <taxon>Kitasatosporales</taxon>
        <taxon>Streptomycetaceae</taxon>
        <taxon>Streptacidiphilus</taxon>
    </lineage>
</organism>
<feature type="signal peptide" evidence="10">
    <location>
        <begin position="1"/>
        <end position="16"/>
    </location>
</feature>
<dbReference type="PANTHER" id="PTHR32282">
    <property type="entry name" value="BINDING PROTEIN TRANSPEPTIDASE, PUTATIVE-RELATED"/>
    <property type="match status" value="1"/>
</dbReference>
<feature type="domain" description="Penicillin-binding protein transpeptidase" evidence="11">
    <location>
        <begin position="338"/>
        <end position="617"/>
    </location>
</feature>
<evidence type="ECO:0000313" key="14">
    <source>
        <dbReference type="Proteomes" id="UP001592530"/>
    </source>
</evidence>
<dbReference type="InterPro" id="IPR050396">
    <property type="entry name" value="Glycosyltr_51/Transpeptidase"/>
</dbReference>
<comment type="catalytic activity">
    <reaction evidence="7">
        <text>Preferential cleavage: (Ac)2-L-Lys-D-Ala-|-D-Ala. Also transpeptidation of peptidyl-alanyl moieties that are N-acyl substituents of D-alanine.</text>
        <dbReference type="EC" id="3.4.16.4"/>
    </reaction>
</comment>
<evidence type="ECO:0000256" key="8">
    <source>
        <dbReference type="ARBA" id="ARBA00049902"/>
    </source>
</evidence>
<dbReference type="Gene3D" id="3.40.710.10">
    <property type="entry name" value="DD-peptidase/beta-lactamase superfamily"/>
    <property type="match status" value="1"/>
</dbReference>
<dbReference type="RefSeq" id="WP_380551067.1">
    <property type="nucleotide sequence ID" value="NZ_JBHEZY010000003.1"/>
</dbReference>
<dbReference type="Proteomes" id="UP001592530">
    <property type="component" value="Unassembled WGS sequence"/>
</dbReference>
<evidence type="ECO:0000256" key="5">
    <source>
        <dbReference type="ARBA" id="ARBA00022801"/>
    </source>
</evidence>
<dbReference type="PANTHER" id="PTHR32282:SF33">
    <property type="entry name" value="PEPTIDOGLYCAN GLYCOSYLTRANSFERASE"/>
    <property type="match status" value="1"/>
</dbReference>
<dbReference type="InterPro" id="IPR023346">
    <property type="entry name" value="Lysozyme-like_dom_sf"/>
</dbReference>
<keyword evidence="4 13" id="KW-0808">Transferase</keyword>
<keyword evidence="5" id="KW-0378">Hydrolase</keyword>
<accession>A0ABV6WY67</accession>
<feature type="chain" id="PRO_5047027527" evidence="10">
    <location>
        <begin position="17"/>
        <end position="747"/>
    </location>
</feature>
<name>A0ABV6WY67_9ACTN</name>
<evidence type="ECO:0000313" key="13">
    <source>
        <dbReference type="EMBL" id="MFC1430977.1"/>
    </source>
</evidence>
<dbReference type="InterPro" id="IPR036950">
    <property type="entry name" value="PBP_transglycosylase"/>
</dbReference>
<feature type="domain" description="Glycosyl transferase family 51" evidence="12">
    <location>
        <begin position="53"/>
        <end position="237"/>
    </location>
</feature>
<evidence type="ECO:0000256" key="4">
    <source>
        <dbReference type="ARBA" id="ARBA00022679"/>
    </source>
</evidence>
<dbReference type="Pfam" id="PF00912">
    <property type="entry name" value="Transgly"/>
    <property type="match status" value="1"/>
</dbReference>